<dbReference type="PANTHER" id="PTHR42748">
    <property type="entry name" value="NITROGEN METABOLITE REPRESSION PROTEIN NMRA FAMILY MEMBER"/>
    <property type="match status" value="1"/>
</dbReference>
<dbReference type="CDD" id="cd05251">
    <property type="entry name" value="NmrA_like_SDR_a"/>
    <property type="match status" value="1"/>
</dbReference>
<reference evidence="4" key="1">
    <citation type="journal article" date="2014" name="Genome Announc.">
        <title>Draft genome sequence of Rhodosporidium toruloides CECT1137, an oleaginous yeast of biotechnological interest.</title>
        <authorList>
            <person name="Morin N."/>
            <person name="Calcas X."/>
            <person name="Devillers H."/>
            <person name="Durrens P."/>
            <person name="Sherman D.J."/>
            <person name="Nicaud J.-M."/>
            <person name="Neuveglise C."/>
        </authorList>
    </citation>
    <scope>NUCLEOTIDE SEQUENCE</scope>
    <source>
        <strain evidence="4">CECT1137</strain>
    </source>
</reference>
<comment type="similarity">
    <text evidence="1">Belongs to the NmrA-type oxidoreductase family.</text>
</comment>
<protein>
    <submittedName>
        <fullName evidence="4">RHTO0S11e06238g1_1</fullName>
    </submittedName>
</protein>
<dbReference type="Gene3D" id="3.40.50.720">
    <property type="entry name" value="NAD(P)-binding Rossmann-like Domain"/>
    <property type="match status" value="1"/>
</dbReference>
<evidence type="ECO:0000259" key="3">
    <source>
        <dbReference type="Pfam" id="PF05368"/>
    </source>
</evidence>
<evidence type="ECO:0000313" key="4">
    <source>
        <dbReference type="EMBL" id="CDR45910.1"/>
    </source>
</evidence>
<dbReference type="Gene3D" id="3.90.25.10">
    <property type="entry name" value="UDP-galactose 4-epimerase, domain 1"/>
    <property type="match status" value="1"/>
</dbReference>
<organism evidence="4">
    <name type="scientific">Rhodotorula toruloides</name>
    <name type="common">Yeast</name>
    <name type="synonym">Rhodosporidium toruloides</name>
    <dbReference type="NCBI Taxonomy" id="5286"/>
    <lineage>
        <taxon>Eukaryota</taxon>
        <taxon>Fungi</taxon>
        <taxon>Dikarya</taxon>
        <taxon>Basidiomycota</taxon>
        <taxon>Pucciniomycotina</taxon>
        <taxon>Microbotryomycetes</taxon>
        <taxon>Sporidiobolales</taxon>
        <taxon>Sporidiobolaceae</taxon>
        <taxon>Rhodotorula</taxon>
    </lineage>
</organism>
<dbReference type="EMBL" id="LK052946">
    <property type="protein sequence ID" value="CDR45910.1"/>
    <property type="molecule type" value="Genomic_DNA"/>
</dbReference>
<accession>A0A061B7M8</accession>
<dbReference type="OrthoDB" id="9997102at2759"/>
<name>A0A061B7M8_RHOTO</name>
<dbReference type="SUPFAM" id="SSF51735">
    <property type="entry name" value="NAD(P)-binding Rossmann-fold domains"/>
    <property type="match status" value="1"/>
</dbReference>
<keyword evidence="2" id="KW-0521">NADP</keyword>
<dbReference type="PANTHER" id="PTHR42748:SF7">
    <property type="entry name" value="NMRA LIKE REDOX SENSOR 1-RELATED"/>
    <property type="match status" value="1"/>
</dbReference>
<dbReference type="AlphaFoldDB" id="A0A061B7M8"/>
<sequence length="287" mass="31180">MPALSPVTLVVGATGKQGSAVVRALQALPYPPQIRALSRNPSSPAAQKLKDQGIEVVKGDLTDSASLDDALVGVASAFLVTTLPTKGQPTEDQQGKNFIAAAQRASLPFLVFSSVANATPTIGIPHFETKAIIEEALETSGLRYAVVAPVAFADNYPTEGGFALTMALGFFDAALKGKKLQLVSTDDIGYVAAEMLNDSSRFAGRHVDLASDSLTMREVQQTYSRVLSRRVSKAWLPDAVIALIPHDFKQMMRWFHDVGYSTDIAELRQEFPKLKSFEQWLRDQQKQ</sequence>
<dbReference type="InterPro" id="IPR051164">
    <property type="entry name" value="NmrA-like_oxidored"/>
</dbReference>
<gene>
    <name evidence="4" type="ORF">RHTO0S_11e06238g</name>
</gene>
<evidence type="ECO:0000256" key="2">
    <source>
        <dbReference type="ARBA" id="ARBA00022857"/>
    </source>
</evidence>
<proteinExistence type="inferred from homology"/>
<dbReference type="InterPro" id="IPR008030">
    <property type="entry name" value="NmrA-like"/>
</dbReference>
<dbReference type="InterPro" id="IPR036291">
    <property type="entry name" value="NAD(P)-bd_dom_sf"/>
</dbReference>
<feature type="domain" description="NmrA-like" evidence="3">
    <location>
        <begin position="9"/>
        <end position="265"/>
    </location>
</feature>
<evidence type="ECO:0000256" key="1">
    <source>
        <dbReference type="ARBA" id="ARBA00006328"/>
    </source>
</evidence>
<dbReference type="Pfam" id="PF05368">
    <property type="entry name" value="NmrA"/>
    <property type="match status" value="1"/>
</dbReference>